<dbReference type="InterPro" id="IPR013029">
    <property type="entry name" value="YchF_C"/>
</dbReference>
<dbReference type="InterPro" id="IPR006073">
    <property type="entry name" value="GTP-bd"/>
</dbReference>
<comment type="function">
    <text evidence="6">ATPase that binds to both the 70S ribosome and the 50S ribosomal subunit in a nucleotide-independent manner.</text>
</comment>
<keyword evidence="5" id="KW-0460">Magnesium</keyword>
<dbReference type="InterPro" id="IPR012676">
    <property type="entry name" value="TGS-like"/>
</dbReference>
<dbReference type="InterPro" id="IPR012675">
    <property type="entry name" value="Beta-grasp_dom_sf"/>
</dbReference>
<evidence type="ECO:0000256" key="7">
    <source>
        <dbReference type="SAM" id="Coils"/>
    </source>
</evidence>
<proteinExistence type="inferred from homology"/>
<keyword evidence="3 6" id="KW-0547">Nucleotide-binding</keyword>
<organism evidence="10 11">
    <name type="scientific">Soehngenia longivitae</name>
    <dbReference type="NCBI Taxonomy" id="2562294"/>
    <lineage>
        <taxon>Bacteria</taxon>
        <taxon>Bacillati</taxon>
        <taxon>Bacillota</taxon>
        <taxon>Tissierellia</taxon>
        <taxon>Tissierellales</taxon>
        <taxon>Tissierellaceae</taxon>
        <taxon>Soehngenia</taxon>
    </lineage>
</organism>
<evidence type="ECO:0000256" key="5">
    <source>
        <dbReference type="ARBA" id="ARBA00022842"/>
    </source>
</evidence>
<dbReference type="SUPFAM" id="SSF81271">
    <property type="entry name" value="TGS-like"/>
    <property type="match status" value="1"/>
</dbReference>
<keyword evidence="2" id="KW-0479">Metal-binding</keyword>
<dbReference type="SUPFAM" id="SSF52540">
    <property type="entry name" value="P-loop containing nucleoside triphosphate hydrolases"/>
    <property type="match status" value="1"/>
</dbReference>
<dbReference type="Proteomes" id="UP000298381">
    <property type="component" value="Unassembled WGS sequence"/>
</dbReference>
<dbReference type="GO" id="GO:0005524">
    <property type="term" value="F:ATP binding"/>
    <property type="evidence" value="ECO:0007669"/>
    <property type="project" value="UniProtKB-UniRule"/>
</dbReference>
<comment type="caution">
    <text evidence="6">Lacks conserved residue(s) required for the propagation of feature annotation.</text>
</comment>
<keyword evidence="11" id="KW-1185">Reference proteome</keyword>
<keyword evidence="4 6" id="KW-0067">ATP-binding</keyword>
<dbReference type="GO" id="GO:0043023">
    <property type="term" value="F:ribosomal large subunit binding"/>
    <property type="evidence" value="ECO:0007669"/>
    <property type="project" value="UniProtKB-UniRule"/>
</dbReference>
<dbReference type="CDD" id="cd04867">
    <property type="entry name" value="TGS_YchF_OLA1"/>
    <property type="match status" value="1"/>
</dbReference>
<dbReference type="EMBL" id="SRIB01000002">
    <property type="protein sequence ID" value="TFZ41353.1"/>
    <property type="molecule type" value="Genomic_DNA"/>
</dbReference>
<dbReference type="InterPro" id="IPR027417">
    <property type="entry name" value="P-loop_NTPase"/>
</dbReference>
<evidence type="ECO:0000256" key="2">
    <source>
        <dbReference type="ARBA" id="ARBA00022723"/>
    </source>
</evidence>
<dbReference type="NCBIfam" id="TIGR00092">
    <property type="entry name" value="redox-regulated ATPase YchF"/>
    <property type="match status" value="1"/>
</dbReference>
<dbReference type="FunFam" id="1.10.150.300:FF:000001">
    <property type="entry name" value="Ribosome-binding ATPase YchF"/>
    <property type="match status" value="1"/>
</dbReference>
<evidence type="ECO:0000256" key="1">
    <source>
        <dbReference type="ARBA" id="ARBA00001946"/>
    </source>
</evidence>
<evidence type="ECO:0000259" key="8">
    <source>
        <dbReference type="PROSITE" id="PS51710"/>
    </source>
</evidence>
<evidence type="ECO:0000313" key="10">
    <source>
        <dbReference type="EMBL" id="TFZ41353.1"/>
    </source>
</evidence>
<dbReference type="PROSITE" id="PS51880">
    <property type="entry name" value="TGS"/>
    <property type="match status" value="1"/>
</dbReference>
<dbReference type="Gene3D" id="3.10.20.30">
    <property type="match status" value="1"/>
</dbReference>
<comment type="caution">
    <text evidence="10">The sequence shown here is derived from an EMBL/GenBank/DDBJ whole genome shotgun (WGS) entry which is preliminary data.</text>
</comment>
<dbReference type="GO" id="GO:0005737">
    <property type="term" value="C:cytoplasm"/>
    <property type="evidence" value="ECO:0007669"/>
    <property type="project" value="TreeGrafter"/>
</dbReference>
<dbReference type="HAMAP" id="MF_00944">
    <property type="entry name" value="YchF_OLA1_ATPase"/>
    <property type="match status" value="1"/>
</dbReference>
<dbReference type="PRINTS" id="PR00326">
    <property type="entry name" value="GTP1OBG"/>
</dbReference>
<dbReference type="InterPro" id="IPR031167">
    <property type="entry name" value="G_OBG"/>
</dbReference>
<dbReference type="AlphaFoldDB" id="A0A4Z0D922"/>
<feature type="coiled-coil region" evidence="7">
    <location>
        <begin position="128"/>
        <end position="162"/>
    </location>
</feature>
<evidence type="ECO:0000313" key="11">
    <source>
        <dbReference type="Proteomes" id="UP000298381"/>
    </source>
</evidence>
<comment type="cofactor">
    <cofactor evidence="1">
        <name>Mg(2+)</name>
        <dbReference type="ChEBI" id="CHEBI:18420"/>
    </cofactor>
</comment>
<name>A0A4Z0D922_9FIRM</name>
<dbReference type="Pfam" id="PF01926">
    <property type="entry name" value="MMR_HSR1"/>
    <property type="match status" value="1"/>
</dbReference>
<feature type="domain" description="TGS" evidence="9">
    <location>
        <begin position="277"/>
        <end position="360"/>
    </location>
</feature>
<protein>
    <recommendedName>
        <fullName evidence="6">Ribosome-binding ATPase YchF</fullName>
    </recommendedName>
</protein>
<dbReference type="Gene3D" id="1.10.150.300">
    <property type="entry name" value="TGS-like domain"/>
    <property type="match status" value="1"/>
</dbReference>
<evidence type="ECO:0000259" key="9">
    <source>
        <dbReference type="PROSITE" id="PS51880"/>
    </source>
</evidence>
<dbReference type="GO" id="GO:0016887">
    <property type="term" value="F:ATP hydrolysis activity"/>
    <property type="evidence" value="ECO:0007669"/>
    <property type="project" value="UniProtKB-UniRule"/>
</dbReference>
<keyword evidence="7" id="KW-0175">Coiled coil</keyword>
<reference evidence="10 11" key="1">
    <citation type="submission" date="2019-03" db="EMBL/GenBank/DDBJ databases">
        <title>Draft genome sequence data and analysis of a Fermenting Bacterium, Soehngenia longevitae strain 1933PT, isolated from petroleum reservoir in Azerbaijan.</title>
        <authorList>
            <person name="Grouzdev D.S."/>
            <person name="Bidzhieva S.K."/>
            <person name="Sokolova D.S."/>
            <person name="Tourova T.P."/>
            <person name="Poltaraus A.B."/>
            <person name="Nazina T.N."/>
        </authorList>
    </citation>
    <scope>NUCLEOTIDE SEQUENCE [LARGE SCALE GENOMIC DNA]</scope>
    <source>
        <strain evidence="10 11">1933P</strain>
    </source>
</reference>
<dbReference type="Pfam" id="PF06071">
    <property type="entry name" value="YchF-GTPase_C"/>
    <property type="match status" value="1"/>
</dbReference>
<evidence type="ECO:0000256" key="3">
    <source>
        <dbReference type="ARBA" id="ARBA00022741"/>
    </source>
</evidence>
<dbReference type="InterPro" id="IPR004396">
    <property type="entry name" value="ATPase_YchF/OLA1"/>
</dbReference>
<evidence type="ECO:0000256" key="6">
    <source>
        <dbReference type="HAMAP-Rule" id="MF_00944"/>
    </source>
</evidence>
<dbReference type="PANTHER" id="PTHR23305">
    <property type="entry name" value="OBG GTPASE FAMILY"/>
    <property type="match status" value="1"/>
</dbReference>
<accession>A0A4Z0D922</accession>
<dbReference type="GO" id="GO:0005525">
    <property type="term" value="F:GTP binding"/>
    <property type="evidence" value="ECO:0007669"/>
    <property type="project" value="InterPro"/>
</dbReference>
<dbReference type="Gene3D" id="3.40.50.300">
    <property type="entry name" value="P-loop containing nucleotide triphosphate hydrolases"/>
    <property type="match status" value="1"/>
</dbReference>
<comment type="similarity">
    <text evidence="6">Belongs to the TRAFAC class OBG-HflX-like GTPase superfamily. OBG GTPase family. YchF/OLA1 subfamily.</text>
</comment>
<dbReference type="FunFam" id="3.10.20.30:FF:000001">
    <property type="entry name" value="Ribosome-binding ATPase YchF"/>
    <property type="match status" value="1"/>
</dbReference>
<feature type="domain" description="OBG-type G" evidence="8">
    <location>
        <begin position="1"/>
        <end position="255"/>
    </location>
</feature>
<sequence>MKIGLVGLTSVGKTSLFNLLTGSNIEVSGYATGKINANIGIAKIPDERLKFLTELYKPKKTTHATIEVVDVPGLVKGSSSGKGAGNLFLDNVRKTDLLVHVVRAFEDDNVIHVEGDIDPMRDVETLNLELLFSDLQVIENRIERIENSKKVTKENLLELEVLKKCRECLENGLLLNNLDLSDEEKDVLKTFSFLSQQPMIFVVNIDENQLANKTYPKKDELYEYAKASNTPIIEISVKTELELRELDEKDREIFMEDLNIKESGIDLLSKTAYDYLGLISFLTAGEDEVRAWPIRKGITAKEAAGKIHSDIEKGFIRAEVCKFKDLKEHKSMTKLKELGLLTLEGKEYIVQDGDIINFRFNV</sequence>
<evidence type="ECO:0000256" key="4">
    <source>
        <dbReference type="ARBA" id="ARBA00022840"/>
    </source>
</evidence>
<gene>
    <name evidence="6 10" type="primary">ychF</name>
    <name evidence="10" type="ORF">E4100_01890</name>
</gene>
<dbReference type="InterPro" id="IPR023192">
    <property type="entry name" value="TGS-like_dom_sf"/>
</dbReference>
<dbReference type="GO" id="GO:0046872">
    <property type="term" value="F:metal ion binding"/>
    <property type="evidence" value="ECO:0007669"/>
    <property type="project" value="UniProtKB-KW"/>
</dbReference>
<dbReference type="PANTHER" id="PTHR23305:SF18">
    <property type="entry name" value="OBG-TYPE G DOMAIN-CONTAINING PROTEIN"/>
    <property type="match status" value="1"/>
</dbReference>
<dbReference type="PIRSF" id="PIRSF006641">
    <property type="entry name" value="CHP00092"/>
    <property type="match status" value="1"/>
</dbReference>
<dbReference type="InterPro" id="IPR004095">
    <property type="entry name" value="TGS"/>
</dbReference>
<dbReference type="RefSeq" id="WP_135270298.1">
    <property type="nucleotide sequence ID" value="NZ_SRIB01000002.1"/>
</dbReference>
<dbReference type="PROSITE" id="PS51710">
    <property type="entry name" value="G_OBG"/>
    <property type="match status" value="1"/>
</dbReference>
<dbReference type="OrthoDB" id="9807318at2"/>